<dbReference type="InterPro" id="IPR006555">
    <property type="entry name" value="ATP-dep_Helicase_C"/>
</dbReference>
<keyword evidence="3" id="KW-0067">ATP-binding</keyword>
<evidence type="ECO:0000313" key="4">
    <source>
        <dbReference type="Proteomes" id="UP000281564"/>
    </source>
</evidence>
<keyword evidence="4" id="KW-1185">Reference proteome</keyword>
<feature type="domain" description="ATP-dependent helicase C-terminal" evidence="2">
    <location>
        <begin position="5"/>
        <end position="63"/>
    </location>
</feature>
<sequence>RVARRLEDGQWAWYYRAALRTVIQACGRVVRAPDDHGATYLADESLLDLFERARSDMPPWFQAQVDRLSRPELPPFDPDLAVGNADRSRGSRRSDAEHIDDHPLSDVWGDG</sequence>
<keyword evidence="3" id="KW-0547">Nucleotide-binding</keyword>
<gene>
    <name evidence="3" type="ORF">DP106_15230</name>
</gene>
<dbReference type="InterPro" id="IPR027417">
    <property type="entry name" value="P-loop_NTPase"/>
</dbReference>
<reference evidence="3 4" key="1">
    <citation type="submission" date="2018-06" db="EMBL/GenBank/DDBJ databases">
        <title>Halonotius sp. F13-13 a new haloarchaeeon isolated from a solar saltern from Isla Cristina, Huelva, Spain.</title>
        <authorList>
            <person name="Duran-Viseras A."/>
            <person name="Sanchez-Porro C."/>
            <person name="Ventosa A."/>
        </authorList>
    </citation>
    <scope>NUCLEOTIDE SEQUENCE [LARGE SCALE GENOMIC DNA]</scope>
    <source>
        <strain evidence="3 4">CECT 7525</strain>
    </source>
</reference>
<proteinExistence type="predicted"/>
<evidence type="ECO:0000259" key="2">
    <source>
        <dbReference type="Pfam" id="PF13307"/>
    </source>
</evidence>
<dbReference type="GO" id="GO:0005524">
    <property type="term" value="F:ATP binding"/>
    <property type="evidence" value="ECO:0007669"/>
    <property type="project" value="InterPro"/>
</dbReference>
<evidence type="ECO:0000256" key="1">
    <source>
        <dbReference type="SAM" id="MobiDB-lite"/>
    </source>
</evidence>
<accession>A0A3A6Q7H3</accession>
<organism evidence="3 4">
    <name type="scientific">Halonotius pteroides</name>
    <dbReference type="NCBI Taxonomy" id="268735"/>
    <lineage>
        <taxon>Archaea</taxon>
        <taxon>Methanobacteriati</taxon>
        <taxon>Methanobacteriota</taxon>
        <taxon>Stenosarchaea group</taxon>
        <taxon>Halobacteria</taxon>
        <taxon>Halobacteriales</taxon>
        <taxon>Haloferacaceae</taxon>
        <taxon>Halonotius</taxon>
    </lineage>
</organism>
<dbReference type="EMBL" id="QMDW01000087">
    <property type="protein sequence ID" value="RJX47016.1"/>
    <property type="molecule type" value="Genomic_DNA"/>
</dbReference>
<keyword evidence="3" id="KW-0378">Hydrolase</keyword>
<dbReference type="Gene3D" id="3.40.50.300">
    <property type="entry name" value="P-loop containing nucleotide triphosphate hydrolases"/>
    <property type="match status" value="1"/>
</dbReference>
<dbReference type="GO" id="GO:0003676">
    <property type="term" value="F:nucleic acid binding"/>
    <property type="evidence" value="ECO:0007669"/>
    <property type="project" value="InterPro"/>
</dbReference>
<dbReference type="AlphaFoldDB" id="A0A3A6Q7H3"/>
<protein>
    <submittedName>
        <fullName evidence="3">ATP-dependent DNA helicase</fullName>
    </submittedName>
</protein>
<dbReference type="GO" id="GO:0016818">
    <property type="term" value="F:hydrolase activity, acting on acid anhydrides, in phosphorus-containing anhydrides"/>
    <property type="evidence" value="ECO:0007669"/>
    <property type="project" value="InterPro"/>
</dbReference>
<feature type="compositionally biased region" description="Basic and acidic residues" evidence="1">
    <location>
        <begin position="86"/>
        <end position="104"/>
    </location>
</feature>
<evidence type="ECO:0000313" key="3">
    <source>
        <dbReference type="EMBL" id="RJX47016.1"/>
    </source>
</evidence>
<dbReference type="Proteomes" id="UP000281564">
    <property type="component" value="Unassembled WGS sequence"/>
</dbReference>
<dbReference type="Pfam" id="PF13307">
    <property type="entry name" value="Helicase_C_2"/>
    <property type="match status" value="1"/>
</dbReference>
<comment type="caution">
    <text evidence="3">The sequence shown here is derived from an EMBL/GenBank/DDBJ whole genome shotgun (WGS) entry which is preliminary data.</text>
</comment>
<dbReference type="RefSeq" id="WP_276310102.1">
    <property type="nucleotide sequence ID" value="NZ_QMDW01000087.1"/>
</dbReference>
<feature type="non-terminal residue" evidence="3">
    <location>
        <position position="1"/>
    </location>
</feature>
<dbReference type="GO" id="GO:0004386">
    <property type="term" value="F:helicase activity"/>
    <property type="evidence" value="ECO:0007669"/>
    <property type="project" value="UniProtKB-KW"/>
</dbReference>
<keyword evidence="3" id="KW-0347">Helicase</keyword>
<feature type="region of interest" description="Disordered" evidence="1">
    <location>
        <begin position="71"/>
        <end position="111"/>
    </location>
</feature>
<name>A0A3A6Q7H3_9EURY</name>
<dbReference type="GO" id="GO:0006139">
    <property type="term" value="P:nucleobase-containing compound metabolic process"/>
    <property type="evidence" value="ECO:0007669"/>
    <property type="project" value="InterPro"/>
</dbReference>